<name>A0A0D0A4X5_9AGAM</name>
<evidence type="ECO:0000313" key="1">
    <source>
        <dbReference type="EMBL" id="KIK36686.1"/>
    </source>
</evidence>
<sequence length="105" mass="12226">MYKTNSSPLQFRTNCLTDKPRSRVCSREDSPHSSEVWKPWSVSKNNLSQLLGLPHEHHKWKWIADEDDPTVIMTPKCFQQLCHMIGNCCLMSKKEKPTAISRVDR</sequence>
<evidence type="ECO:0000313" key="2">
    <source>
        <dbReference type="Proteomes" id="UP000054485"/>
    </source>
</evidence>
<keyword evidence="2" id="KW-1185">Reference proteome</keyword>
<protein>
    <submittedName>
        <fullName evidence="1">Unplaced genomic scaffold CY34scaffold_376, whole genome shotgun sequence</fullName>
    </submittedName>
</protein>
<dbReference type="InParanoid" id="A0A0D0A4X5"/>
<reference evidence="2" key="2">
    <citation type="submission" date="2015-01" db="EMBL/GenBank/DDBJ databases">
        <title>Evolutionary Origins and Diversification of the Mycorrhizal Mutualists.</title>
        <authorList>
            <consortium name="DOE Joint Genome Institute"/>
            <consortium name="Mycorrhizal Genomics Consortium"/>
            <person name="Kohler A."/>
            <person name="Kuo A."/>
            <person name="Nagy L.G."/>
            <person name="Floudas D."/>
            <person name="Copeland A."/>
            <person name="Barry K.W."/>
            <person name="Cichocki N."/>
            <person name="Veneault-Fourrey C."/>
            <person name="LaButti K."/>
            <person name="Lindquist E.A."/>
            <person name="Lipzen A."/>
            <person name="Lundell T."/>
            <person name="Morin E."/>
            <person name="Murat C."/>
            <person name="Riley R."/>
            <person name="Ohm R."/>
            <person name="Sun H."/>
            <person name="Tunlid A."/>
            <person name="Henrissat B."/>
            <person name="Grigoriev I.V."/>
            <person name="Hibbett D.S."/>
            <person name="Martin F."/>
        </authorList>
    </citation>
    <scope>NUCLEOTIDE SEQUENCE [LARGE SCALE GENOMIC DNA]</scope>
    <source>
        <strain evidence="2">UH-Slu-Lm8-n1</strain>
    </source>
</reference>
<accession>A0A0D0A4X5</accession>
<dbReference type="AlphaFoldDB" id="A0A0D0A4X5"/>
<dbReference type="HOGENOM" id="CLU_2238385_0_0_1"/>
<dbReference type="Proteomes" id="UP000054485">
    <property type="component" value="Unassembled WGS sequence"/>
</dbReference>
<organism evidence="1 2">
    <name type="scientific">Suillus luteus UH-Slu-Lm8-n1</name>
    <dbReference type="NCBI Taxonomy" id="930992"/>
    <lineage>
        <taxon>Eukaryota</taxon>
        <taxon>Fungi</taxon>
        <taxon>Dikarya</taxon>
        <taxon>Basidiomycota</taxon>
        <taxon>Agaricomycotina</taxon>
        <taxon>Agaricomycetes</taxon>
        <taxon>Agaricomycetidae</taxon>
        <taxon>Boletales</taxon>
        <taxon>Suillineae</taxon>
        <taxon>Suillaceae</taxon>
        <taxon>Suillus</taxon>
    </lineage>
</organism>
<dbReference type="EMBL" id="KN835507">
    <property type="protein sequence ID" value="KIK36686.1"/>
    <property type="molecule type" value="Genomic_DNA"/>
</dbReference>
<proteinExistence type="predicted"/>
<reference evidence="1 2" key="1">
    <citation type="submission" date="2014-04" db="EMBL/GenBank/DDBJ databases">
        <authorList>
            <consortium name="DOE Joint Genome Institute"/>
            <person name="Kuo A."/>
            <person name="Ruytinx J."/>
            <person name="Rineau F."/>
            <person name="Colpaert J."/>
            <person name="Kohler A."/>
            <person name="Nagy L.G."/>
            <person name="Floudas D."/>
            <person name="Copeland A."/>
            <person name="Barry K.W."/>
            <person name="Cichocki N."/>
            <person name="Veneault-Fourrey C."/>
            <person name="LaButti K."/>
            <person name="Lindquist E.A."/>
            <person name="Lipzen A."/>
            <person name="Lundell T."/>
            <person name="Morin E."/>
            <person name="Murat C."/>
            <person name="Sun H."/>
            <person name="Tunlid A."/>
            <person name="Henrissat B."/>
            <person name="Grigoriev I.V."/>
            <person name="Hibbett D.S."/>
            <person name="Martin F."/>
            <person name="Nordberg H.P."/>
            <person name="Cantor M.N."/>
            <person name="Hua S.X."/>
        </authorList>
    </citation>
    <scope>NUCLEOTIDE SEQUENCE [LARGE SCALE GENOMIC DNA]</scope>
    <source>
        <strain evidence="1 2">UH-Slu-Lm8-n1</strain>
    </source>
</reference>
<gene>
    <name evidence="1" type="ORF">CY34DRAFT_811089</name>
</gene>